<keyword evidence="2" id="KW-1185">Reference proteome</keyword>
<evidence type="ECO:0000313" key="2">
    <source>
        <dbReference type="Proteomes" id="UP000003438"/>
    </source>
</evidence>
<reference evidence="1" key="1">
    <citation type="submission" date="2009-12" db="EMBL/GenBank/DDBJ databases">
        <authorList>
            <person name="Weinstock G."/>
            <person name="Sodergren E."/>
            <person name="Clifton S."/>
            <person name="Fulton L."/>
            <person name="Fulton B."/>
            <person name="Courtney L."/>
            <person name="Fronick C."/>
            <person name="Harrison M."/>
            <person name="Strong C."/>
            <person name="Farmer C."/>
            <person name="Delahaunty K."/>
            <person name="Markovic C."/>
            <person name="Hall O."/>
            <person name="Minx P."/>
            <person name="Tomlinson C."/>
            <person name="Mitreva M."/>
            <person name="Nelson J."/>
            <person name="Hou S."/>
            <person name="Wollam A."/>
            <person name="Pepin K.H."/>
            <person name="Johnson M."/>
            <person name="Bhonagiri V."/>
            <person name="Nash W.E."/>
            <person name="Warren W."/>
            <person name="Chinwalla A."/>
            <person name="Mardis E.R."/>
            <person name="Wilson R.K."/>
        </authorList>
    </citation>
    <scope>NUCLEOTIDE SEQUENCE [LARGE SCALE GENOMIC DNA]</scope>
    <source>
        <strain evidence="1">DSM 15176</strain>
    </source>
</reference>
<gene>
    <name evidence="1" type="ORF">SUBVAR_05522</name>
</gene>
<dbReference type="HOGENOM" id="CLU_3066924_0_0_9"/>
<dbReference type="STRING" id="411471.SUBVAR_05522"/>
<proteinExistence type="predicted"/>
<protein>
    <submittedName>
        <fullName evidence="1">Uncharacterized protein</fullName>
    </submittedName>
</protein>
<dbReference type="Proteomes" id="UP000003438">
    <property type="component" value="Unassembled WGS sequence"/>
</dbReference>
<dbReference type="EMBL" id="ACBY02000023">
    <property type="protein sequence ID" value="EFB75747.1"/>
    <property type="molecule type" value="Genomic_DNA"/>
</dbReference>
<dbReference type="AlphaFoldDB" id="D1PMG3"/>
<organism evidence="1 2">
    <name type="scientific">Subdoligranulum variabile DSM 15176</name>
    <dbReference type="NCBI Taxonomy" id="411471"/>
    <lineage>
        <taxon>Bacteria</taxon>
        <taxon>Bacillati</taxon>
        <taxon>Bacillota</taxon>
        <taxon>Clostridia</taxon>
        <taxon>Eubacteriales</taxon>
        <taxon>Oscillospiraceae</taxon>
        <taxon>Subdoligranulum</taxon>
    </lineage>
</organism>
<name>D1PMG3_9FIRM</name>
<evidence type="ECO:0000313" key="1">
    <source>
        <dbReference type="EMBL" id="EFB75747.1"/>
    </source>
</evidence>
<sequence>MQHFDHILICQTVARPFPKTQFLTLYYIEKITIAQENLNKKCKNSRRRSSLTS</sequence>
<accession>D1PMG3</accession>
<comment type="caution">
    <text evidence="1">The sequence shown here is derived from an EMBL/GenBank/DDBJ whole genome shotgun (WGS) entry which is preliminary data.</text>
</comment>